<dbReference type="Gene3D" id="3.10.450.50">
    <property type="match status" value="1"/>
</dbReference>
<dbReference type="InterPro" id="IPR037401">
    <property type="entry name" value="SnoaL-like"/>
</dbReference>
<sequence length="135" mass="15457">MNDDDVREAIQRHWAASDANDFDTEHRIYRDDAVLDYPQSGERIRGRASIQASREAQPNLKRFAVRRLSGSGDLWISELILTYDGQPNYVVSIMEFENGEVVRETQYFGEPFEPGPSRAIWVETRPSQQDPSAPV</sequence>
<gene>
    <name evidence="2" type="ORF">FGL95_21550</name>
</gene>
<feature type="domain" description="SnoaL-like" evidence="1">
    <location>
        <begin position="10"/>
        <end position="103"/>
    </location>
</feature>
<keyword evidence="3" id="KW-1185">Reference proteome</keyword>
<comment type="caution">
    <text evidence="2">The sequence shown here is derived from an EMBL/GenBank/DDBJ whole genome shotgun (WGS) entry which is preliminary data.</text>
</comment>
<evidence type="ECO:0000259" key="1">
    <source>
        <dbReference type="Pfam" id="PF12680"/>
    </source>
</evidence>
<dbReference type="Proteomes" id="UP000535543">
    <property type="component" value="Unassembled WGS sequence"/>
</dbReference>
<dbReference type="InterPro" id="IPR032710">
    <property type="entry name" value="NTF2-like_dom_sf"/>
</dbReference>
<organism evidence="2 3">
    <name type="scientific">Antrihabitans stalactiti</name>
    <dbReference type="NCBI Taxonomy" id="2584121"/>
    <lineage>
        <taxon>Bacteria</taxon>
        <taxon>Bacillati</taxon>
        <taxon>Actinomycetota</taxon>
        <taxon>Actinomycetes</taxon>
        <taxon>Mycobacteriales</taxon>
        <taxon>Nocardiaceae</taxon>
        <taxon>Antrihabitans</taxon>
    </lineage>
</organism>
<evidence type="ECO:0000313" key="3">
    <source>
        <dbReference type="Proteomes" id="UP000535543"/>
    </source>
</evidence>
<dbReference type="RefSeq" id="WP_169590654.1">
    <property type="nucleotide sequence ID" value="NZ_VCQU01000008.1"/>
</dbReference>
<dbReference type="Pfam" id="PF12680">
    <property type="entry name" value="SnoaL_2"/>
    <property type="match status" value="1"/>
</dbReference>
<protein>
    <submittedName>
        <fullName evidence="2">Nuclear transport factor 2 family protein</fullName>
    </submittedName>
</protein>
<evidence type="ECO:0000313" key="2">
    <source>
        <dbReference type="EMBL" id="NMN97627.1"/>
    </source>
</evidence>
<proteinExistence type="predicted"/>
<reference evidence="2 3" key="2">
    <citation type="submission" date="2020-06" db="EMBL/GenBank/DDBJ databases">
        <title>Antribacter stalactiti gen. nov., sp. nov., a new member of the family Nacardiaceae isolated from a cave.</title>
        <authorList>
            <person name="Kim I.S."/>
        </authorList>
    </citation>
    <scope>NUCLEOTIDE SEQUENCE [LARGE SCALE GENOMIC DNA]</scope>
    <source>
        <strain evidence="2 3">YC2-7</strain>
    </source>
</reference>
<name>A0A848KPU1_9NOCA</name>
<reference evidence="2 3" key="1">
    <citation type="submission" date="2019-05" db="EMBL/GenBank/DDBJ databases">
        <authorList>
            <person name="Lee S.D."/>
        </authorList>
    </citation>
    <scope>NUCLEOTIDE SEQUENCE [LARGE SCALE GENOMIC DNA]</scope>
    <source>
        <strain evidence="2 3">YC2-7</strain>
    </source>
</reference>
<dbReference type="AlphaFoldDB" id="A0A848KPU1"/>
<dbReference type="EMBL" id="VCQU01000008">
    <property type="protein sequence ID" value="NMN97627.1"/>
    <property type="molecule type" value="Genomic_DNA"/>
</dbReference>
<accession>A0A848KPU1</accession>
<dbReference type="SUPFAM" id="SSF54427">
    <property type="entry name" value="NTF2-like"/>
    <property type="match status" value="1"/>
</dbReference>